<feature type="region of interest" description="Disordered" evidence="1">
    <location>
        <begin position="1"/>
        <end position="37"/>
    </location>
</feature>
<feature type="region of interest" description="Disordered" evidence="1">
    <location>
        <begin position="315"/>
        <end position="379"/>
    </location>
</feature>
<dbReference type="Proteomes" id="UP000078542">
    <property type="component" value="Unassembled WGS sequence"/>
</dbReference>
<feature type="compositionally biased region" description="Polar residues" evidence="1">
    <location>
        <begin position="341"/>
        <end position="359"/>
    </location>
</feature>
<feature type="compositionally biased region" description="Acidic residues" evidence="1">
    <location>
        <begin position="125"/>
        <end position="135"/>
    </location>
</feature>
<feature type="compositionally biased region" description="Low complexity" evidence="1">
    <location>
        <begin position="1"/>
        <end position="26"/>
    </location>
</feature>
<dbReference type="InterPro" id="IPR038991">
    <property type="entry name" value="CAAP1"/>
</dbReference>
<feature type="compositionally biased region" description="Basic residues" evidence="1">
    <location>
        <begin position="145"/>
        <end position="154"/>
    </location>
</feature>
<name>A0A195C9D3_9HYME</name>
<dbReference type="PANTHER" id="PTHR14740:SF3">
    <property type="entry name" value="CASPASE ACTIVITY AND APOPTOSIS INHIBITOR 1"/>
    <property type="match status" value="1"/>
</dbReference>
<dbReference type="EMBL" id="KQ978068">
    <property type="protein sequence ID" value="KYM97432.1"/>
    <property type="molecule type" value="Genomic_DNA"/>
</dbReference>
<dbReference type="STRING" id="456900.A0A195C9D3"/>
<dbReference type="Pfam" id="PF15335">
    <property type="entry name" value="CAAP1"/>
    <property type="match status" value="1"/>
</dbReference>
<feature type="region of interest" description="Disordered" evidence="1">
    <location>
        <begin position="615"/>
        <end position="634"/>
    </location>
</feature>
<reference evidence="2 3" key="1">
    <citation type="submission" date="2016-03" db="EMBL/GenBank/DDBJ databases">
        <title>Cyphomyrmex costatus WGS genome.</title>
        <authorList>
            <person name="Nygaard S."/>
            <person name="Hu H."/>
            <person name="Boomsma J."/>
            <person name="Zhang G."/>
        </authorList>
    </citation>
    <scope>NUCLEOTIDE SEQUENCE [LARGE SCALE GENOMIC DNA]</scope>
    <source>
        <strain evidence="2">MS0001</strain>
        <tissue evidence="2">Whole body</tissue>
    </source>
</reference>
<dbReference type="PANTHER" id="PTHR14740">
    <property type="entry name" value="CASPASE ACTIVITY AND APOPTOSIS INHIBITOR 1"/>
    <property type="match status" value="1"/>
</dbReference>
<evidence type="ECO:0000313" key="2">
    <source>
        <dbReference type="EMBL" id="KYM97432.1"/>
    </source>
</evidence>
<dbReference type="OrthoDB" id="10064012at2759"/>
<feature type="compositionally biased region" description="Basic residues" evidence="1">
    <location>
        <begin position="328"/>
        <end position="338"/>
    </location>
</feature>
<keyword evidence="3" id="KW-1185">Reference proteome</keyword>
<organism evidence="2 3">
    <name type="scientific">Cyphomyrmex costatus</name>
    <dbReference type="NCBI Taxonomy" id="456900"/>
    <lineage>
        <taxon>Eukaryota</taxon>
        <taxon>Metazoa</taxon>
        <taxon>Ecdysozoa</taxon>
        <taxon>Arthropoda</taxon>
        <taxon>Hexapoda</taxon>
        <taxon>Insecta</taxon>
        <taxon>Pterygota</taxon>
        <taxon>Neoptera</taxon>
        <taxon>Endopterygota</taxon>
        <taxon>Hymenoptera</taxon>
        <taxon>Apocrita</taxon>
        <taxon>Aculeata</taxon>
        <taxon>Formicoidea</taxon>
        <taxon>Formicidae</taxon>
        <taxon>Myrmicinae</taxon>
        <taxon>Cyphomyrmex</taxon>
    </lineage>
</organism>
<feature type="compositionally biased region" description="Polar residues" evidence="1">
    <location>
        <begin position="618"/>
        <end position="633"/>
    </location>
</feature>
<dbReference type="KEGG" id="ccoa:108778306"/>
<dbReference type="AlphaFoldDB" id="A0A195C9D3"/>
<sequence>MSKSKNSVSNNKEYSSASSYTSSSLSSDEEEIDARDLKPIREYLSDRKILARQLFKSVKPEKIRLMLPQVLKHMDLNELEEWCESELNGMSKARILSILNGNPMLESSDISEDSNDSGPSLEIISDTEEWLTDDDTSTKENGAKGKLKKDKTKIKGKVQINKKNNINKPNVKTKCNIKIESTDKTENTKIKKEDEKDKGKEGNSLLDLLELEMRARAIRALIRKEEDIIPSSSLQTNDILATENNIGTSEDDKAKENCRKQLEKIINSQQSIKGEDEDVVLVIPNPAPVVELSSDSDREEAQVNEELQNDCVAEAGKPVTNSGNVAERRKKSKKKSRGKLQLTSTITNSPESTQNNITEINEEPSNKDIKSKKKSRGKLQLTSTITNSPELTKINITEINEESSNKDIKSKLNSFDENEIISEEGNETKQELTEENKVEEEKSTDVDDIDLDDYCEVMEIDNSDEDKSQDEINVFSQQKNEQSVSETNLSKLVSDSAETWTSRYYQTDDVQNVIKESKIQSEIRKRLRERQRLYKLNKSPNLSVQPLTTDVIVAFKKTPTGSVKEYLALKHAMSTSNNTAMEVQCSSNMNNDAMQDNSVVTNSNNDIETNEILEQDENNSSHQEYIDNNAQKAETSEVVIAKLAEVPDTNNDA</sequence>
<protein>
    <submittedName>
        <fullName evidence="2">Uncharacterized protein C9orf82 like protein</fullName>
    </submittedName>
</protein>
<gene>
    <name evidence="2" type="ORF">ALC62_11724</name>
</gene>
<dbReference type="GO" id="GO:0042981">
    <property type="term" value="P:regulation of apoptotic process"/>
    <property type="evidence" value="ECO:0007669"/>
    <property type="project" value="InterPro"/>
</dbReference>
<accession>A0A195C9D3</accession>
<evidence type="ECO:0000256" key="1">
    <source>
        <dbReference type="SAM" id="MobiDB-lite"/>
    </source>
</evidence>
<evidence type="ECO:0000313" key="3">
    <source>
        <dbReference type="Proteomes" id="UP000078542"/>
    </source>
</evidence>
<feature type="region of interest" description="Disordered" evidence="1">
    <location>
        <begin position="420"/>
        <end position="445"/>
    </location>
</feature>
<proteinExistence type="predicted"/>
<feature type="region of interest" description="Disordered" evidence="1">
    <location>
        <begin position="106"/>
        <end position="154"/>
    </location>
</feature>
<feature type="compositionally biased region" description="Basic and acidic residues" evidence="1">
    <location>
        <begin position="426"/>
        <end position="445"/>
    </location>
</feature>